<evidence type="ECO:0000313" key="2">
    <source>
        <dbReference type="Proteomes" id="UP000887116"/>
    </source>
</evidence>
<comment type="caution">
    <text evidence="1">The sequence shown here is derived from an EMBL/GenBank/DDBJ whole genome shotgun (WGS) entry which is preliminary data.</text>
</comment>
<reference evidence="1" key="1">
    <citation type="submission" date="2020-07" db="EMBL/GenBank/DDBJ databases">
        <title>Multicomponent nature underlies the extraordinary mechanical properties of spider dragline silk.</title>
        <authorList>
            <person name="Kono N."/>
            <person name="Nakamura H."/>
            <person name="Mori M."/>
            <person name="Yoshida Y."/>
            <person name="Ohtoshi R."/>
            <person name="Malay A.D."/>
            <person name="Moran D.A.P."/>
            <person name="Tomita M."/>
            <person name="Numata K."/>
            <person name="Arakawa K."/>
        </authorList>
    </citation>
    <scope>NUCLEOTIDE SEQUENCE</scope>
</reference>
<keyword evidence="2" id="KW-1185">Reference proteome</keyword>
<protein>
    <submittedName>
        <fullName evidence="1">Separin</fullName>
    </submittedName>
</protein>
<dbReference type="Proteomes" id="UP000887116">
    <property type="component" value="Unassembled WGS sequence"/>
</dbReference>
<gene>
    <name evidence="1" type="primary">ESPL1</name>
    <name evidence="1" type="ORF">TNCT_59821</name>
</gene>
<dbReference type="EMBL" id="BMAO01024765">
    <property type="protein sequence ID" value="GFQ97610.1"/>
    <property type="molecule type" value="Genomic_DNA"/>
</dbReference>
<proteinExistence type="predicted"/>
<dbReference type="OrthoDB" id="10255632at2759"/>
<evidence type="ECO:0000313" key="1">
    <source>
        <dbReference type="EMBL" id="GFQ97610.1"/>
    </source>
</evidence>
<sequence>MLQIQSLILQTDFLLVPSSAFVNSDNLNYFQNHTAVASAMECAVLAKGLLKFMLEKQNSESNNDFISFKALLLKNLLKAFLLLGEQYFQIGDPRFARCYLKEGLKIAEGHILTYWASKMLIALGKIDLLCNNVDDCLVKLNGLKYIMDEDAQKNASRLLSKAYTKASISKTLNTSGDFIIHGGTKLKLEEI</sequence>
<name>A0A8X6L4P1_TRICU</name>
<accession>A0A8X6L4P1</accession>
<organism evidence="1 2">
    <name type="scientific">Trichonephila clavata</name>
    <name type="common">Joro spider</name>
    <name type="synonym">Nephila clavata</name>
    <dbReference type="NCBI Taxonomy" id="2740835"/>
    <lineage>
        <taxon>Eukaryota</taxon>
        <taxon>Metazoa</taxon>
        <taxon>Ecdysozoa</taxon>
        <taxon>Arthropoda</taxon>
        <taxon>Chelicerata</taxon>
        <taxon>Arachnida</taxon>
        <taxon>Araneae</taxon>
        <taxon>Araneomorphae</taxon>
        <taxon>Entelegynae</taxon>
        <taxon>Araneoidea</taxon>
        <taxon>Nephilidae</taxon>
        <taxon>Trichonephila</taxon>
    </lineage>
</organism>
<dbReference type="AlphaFoldDB" id="A0A8X6L4P1"/>